<evidence type="ECO:0000259" key="1">
    <source>
        <dbReference type="Pfam" id="PF17667"/>
    </source>
</evidence>
<dbReference type="Proteomes" id="UP001497453">
    <property type="component" value="Chromosome 6"/>
</dbReference>
<name>A0ABP1DTR8_9APHY</name>
<dbReference type="InterPro" id="IPR011009">
    <property type="entry name" value="Kinase-like_dom_sf"/>
</dbReference>
<gene>
    <name evidence="2" type="ORF">GFSPODELE1_LOCUS7832</name>
</gene>
<dbReference type="InterPro" id="IPR040976">
    <property type="entry name" value="Pkinase_fungal"/>
</dbReference>
<feature type="domain" description="Fungal-type protein kinase" evidence="1">
    <location>
        <begin position="80"/>
        <end position="153"/>
    </location>
</feature>
<accession>A0ABP1DTR8</accession>
<protein>
    <recommendedName>
        <fullName evidence="1">Fungal-type protein kinase domain-containing protein</fullName>
    </recommendedName>
</protein>
<dbReference type="Pfam" id="PF17667">
    <property type="entry name" value="Pkinase_fungal"/>
    <property type="match status" value="1"/>
</dbReference>
<keyword evidence="3" id="KW-1185">Reference proteome</keyword>
<dbReference type="SUPFAM" id="SSF56112">
    <property type="entry name" value="Protein kinase-like (PK-like)"/>
    <property type="match status" value="1"/>
</dbReference>
<evidence type="ECO:0000313" key="3">
    <source>
        <dbReference type="Proteomes" id="UP001497453"/>
    </source>
</evidence>
<dbReference type="EMBL" id="OZ037949">
    <property type="protein sequence ID" value="CAL1710443.1"/>
    <property type="molecule type" value="Genomic_DNA"/>
</dbReference>
<reference evidence="3" key="1">
    <citation type="submission" date="2024-04" db="EMBL/GenBank/DDBJ databases">
        <authorList>
            <person name="Shaw F."/>
            <person name="Minotto A."/>
        </authorList>
    </citation>
    <scope>NUCLEOTIDE SEQUENCE [LARGE SCALE GENOMIC DNA]</scope>
</reference>
<evidence type="ECO:0000313" key="2">
    <source>
        <dbReference type="EMBL" id="CAL1710443.1"/>
    </source>
</evidence>
<organism evidence="2 3">
    <name type="scientific">Somion occarium</name>
    <dbReference type="NCBI Taxonomy" id="3059160"/>
    <lineage>
        <taxon>Eukaryota</taxon>
        <taxon>Fungi</taxon>
        <taxon>Dikarya</taxon>
        <taxon>Basidiomycota</taxon>
        <taxon>Agaricomycotina</taxon>
        <taxon>Agaricomycetes</taxon>
        <taxon>Polyporales</taxon>
        <taxon>Cerrenaceae</taxon>
        <taxon>Somion</taxon>
    </lineage>
</organism>
<sequence length="234" mass="25777">MPRTDGKALGLERLSTLGTAHGTGVNAGSILLAAEPSGNETNTEFSSDLDGSRKARITYEFNYSAKDTIAGRDPLDEGPVLHRSAIIRYVGKPLWEYETSLHCIKGCVAVVSSLERLASLDILHGDINPGNVLLATEESPQKDNEGFLSDLEFLYIPVMRDTVPPRPTERLPEHVARRDGTLVAVDQTANQDIQVHQLRNIIYSLQTRNSSGSIKVLLSRVQLNSWLLRSWNTS</sequence>
<proteinExistence type="predicted"/>